<dbReference type="PANTHER" id="PTHR32158:SF18">
    <property type="entry name" value="RING-TYPE DOMAIN-CONTAINING PROTEIN-RELATED"/>
    <property type="match status" value="1"/>
</dbReference>
<keyword evidence="1" id="KW-1133">Transmembrane helix</keyword>
<feature type="transmembrane region" description="Helical" evidence="1">
    <location>
        <begin position="87"/>
        <end position="105"/>
    </location>
</feature>
<feature type="transmembrane region" description="Helical" evidence="1">
    <location>
        <begin position="125"/>
        <end position="144"/>
    </location>
</feature>
<name>F0ZZ74_DICPU</name>
<reference evidence="3" key="1">
    <citation type="journal article" date="2011" name="Genome Biol.">
        <title>Comparative genomics of the social amoebae Dictyostelium discoideum and Dictyostelium purpureum.</title>
        <authorList>
            <consortium name="US DOE Joint Genome Institute (JGI-PGF)"/>
            <person name="Sucgang R."/>
            <person name="Kuo A."/>
            <person name="Tian X."/>
            <person name="Salerno W."/>
            <person name="Parikh A."/>
            <person name="Feasley C.L."/>
            <person name="Dalin E."/>
            <person name="Tu H."/>
            <person name="Huang E."/>
            <person name="Barry K."/>
            <person name="Lindquist E."/>
            <person name="Shapiro H."/>
            <person name="Bruce D."/>
            <person name="Schmutz J."/>
            <person name="Salamov A."/>
            <person name="Fey P."/>
            <person name="Gaudet P."/>
            <person name="Anjard C."/>
            <person name="Babu M.M."/>
            <person name="Basu S."/>
            <person name="Bushmanova Y."/>
            <person name="van der Wel H."/>
            <person name="Katoh-Kurasawa M."/>
            <person name="Dinh C."/>
            <person name="Coutinho P.M."/>
            <person name="Saito T."/>
            <person name="Elias M."/>
            <person name="Schaap P."/>
            <person name="Kay R.R."/>
            <person name="Henrissat B."/>
            <person name="Eichinger L."/>
            <person name="Rivero F."/>
            <person name="Putnam N.H."/>
            <person name="West C.M."/>
            <person name="Loomis W.F."/>
            <person name="Chisholm R.L."/>
            <person name="Shaulsky G."/>
            <person name="Strassmann J.E."/>
            <person name="Queller D.C."/>
            <person name="Kuspa A."/>
            <person name="Grigoriev I.V."/>
        </authorList>
    </citation>
    <scope>NUCLEOTIDE SEQUENCE [LARGE SCALE GENOMIC DNA]</scope>
    <source>
        <strain evidence="3">QSDP1</strain>
    </source>
</reference>
<evidence type="ECO:0000313" key="3">
    <source>
        <dbReference type="Proteomes" id="UP000001064"/>
    </source>
</evidence>
<dbReference type="GeneID" id="10508748"/>
<dbReference type="Proteomes" id="UP000001064">
    <property type="component" value="Unassembled WGS sequence"/>
</dbReference>
<feature type="transmembrane region" description="Helical" evidence="1">
    <location>
        <begin position="261"/>
        <end position="281"/>
    </location>
</feature>
<organism evidence="2 3">
    <name type="scientific">Dictyostelium purpureum</name>
    <name type="common">Slime mold</name>
    <dbReference type="NCBI Taxonomy" id="5786"/>
    <lineage>
        <taxon>Eukaryota</taxon>
        <taxon>Amoebozoa</taxon>
        <taxon>Evosea</taxon>
        <taxon>Eumycetozoa</taxon>
        <taxon>Dictyostelia</taxon>
        <taxon>Dictyosteliales</taxon>
        <taxon>Dictyosteliaceae</taxon>
        <taxon>Dictyostelium</taxon>
    </lineage>
</organism>
<dbReference type="VEuPathDB" id="AmoebaDB:DICPUDRAFT_8893"/>
<dbReference type="AlphaFoldDB" id="F0ZZ74"/>
<keyword evidence="1" id="KW-0472">Membrane</keyword>
<evidence type="ECO:0000256" key="1">
    <source>
        <dbReference type="SAM" id="Phobius"/>
    </source>
</evidence>
<dbReference type="KEGG" id="dpp:DICPUDRAFT_8893"/>
<dbReference type="OMA" id="NTILYCY"/>
<dbReference type="eggNOG" id="ENOG502REZF">
    <property type="taxonomic scope" value="Eukaryota"/>
</dbReference>
<evidence type="ECO:0008006" key="4">
    <source>
        <dbReference type="Google" id="ProtNLM"/>
    </source>
</evidence>
<dbReference type="FunCoup" id="F0ZZ74">
    <property type="interactions" value="937"/>
</dbReference>
<feature type="transmembrane region" description="Helical" evidence="1">
    <location>
        <begin position="287"/>
        <end position="306"/>
    </location>
</feature>
<feature type="transmembrane region" description="Helical" evidence="1">
    <location>
        <begin position="230"/>
        <end position="249"/>
    </location>
</feature>
<dbReference type="OrthoDB" id="2018448at2759"/>
<gene>
    <name evidence="2" type="ORF">DICPUDRAFT_8893</name>
</gene>
<feature type="non-terminal residue" evidence="2">
    <location>
        <position position="1"/>
    </location>
</feature>
<feature type="transmembrane region" description="Helical" evidence="1">
    <location>
        <begin position="54"/>
        <end position="75"/>
    </location>
</feature>
<protein>
    <recommendedName>
        <fullName evidence="4">TRP C-terminal domain-containing protein</fullName>
    </recommendedName>
</protein>
<dbReference type="RefSeq" id="XP_003292721.1">
    <property type="nucleotide sequence ID" value="XM_003292673.1"/>
</dbReference>
<dbReference type="EMBL" id="GL871303">
    <property type="protein sequence ID" value="EGC30760.1"/>
    <property type="molecule type" value="Genomic_DNA"/>
</dbReference>
<feature type="transmembrane region" description="Helical" evidence="1">
    <location>
        <begin position="203"/>
        <end position="224"/>
    </location>
</feature>
<accession>F0ZZ74</accession>
<dbReference type="PANTHER" id="PTHR32158">
    <property type="entry name" value="RING-TYPE DOMAIN-CONTAINING PROTEIN"/>
    <property type="match status" value="1"/>
</dbReference>
<keyword evidence="3" id="KW-1185">Reference proteome</keyword>
<sequence>FTQECAYGMCSSNNICNYPFSGGNLCNYCSENKQIDIIPAKNGIHCCSTYRPSLLVLIIILFTVYGLVLSIAKYLNFSGWLCNSITFLQINSVAFFSYPGLYVLPFFKVSWDLFDGVCLFKNSSALHKIGFSFAAIIYLVVIGYSDITLKLIIKFYGPIKNFFKRNHNKNFNYSAPPKFISNIAPYRNDKMFKMASQWRLPKFIGWDLIIASKFSLLTVLSITLLFKSKVYLVSILVIQLVYIISYLVFKPSNRNILHQTNVLLNLFQLILFIVSNSTIFLKTNPYYQGYIITLLVFTSLFVYLFFYY</sequence>
<proteinExistence type="predicted"/>
<evidence type="ECO:0000313" key="2">
    <source>
        <dbReference type="EMBL" id="EGC30760.1"/>
    </source>
</evidence>
<dbReference type="InParanoid" id="F0ZZ74"/>
<feature type="non-terminal residue" evidence="2">
    <location>
        <position position="308"/>
    </location>
</feature>
<keyword evidence="1" id="KW-0812">Transmembrane</keyword>